<name>A0ABR6BBP4_9PSEU</name>
<organism evidence="2 3">
    <name type="scientific">Kutzneria viridogrisea</name>
    <dbReference type="NCBI Taxonomy" id="47990"/>
    <lineage>
        <taxon>Bacteria</taxon>
        <taxon>Bacillati</taxon>
        <taxon>Actinomycetota</taxon>
        <taxon>Actinomycetes</taxon>
        <taxon>Pseudonocardiales</taxon>
        <taxon>Pseudonocardiaceae</taxon>
        <taxon>Kutzneria</taxon>
    </lineage>
</organism>
<keyword evidence="1" id="KW-1133">Transmembrane helix</keyword>
<accession>A0ABR6BBP4</accession>
<keyword evidence="1" id="KW-0812">Transmembrane</keyword>
<keyword evidence="1" id="KW-0472">Membrane</keyword>
<evidence type="ECO:0000313" key="2">
    <source>
        <dbReference type="EMBL" id="MBA8924298.1"/>
    </source>
</evidence>
<reference evidence="2 3" key="1">
    <citation type="submission" date="2020-08" db="EMBL/GenBank/DDBJ databases">
        <title>Genomic Encyclopedia of Archaeal and Bacterial Type Strains, Phase II (KMG-II): from individual species to whole genera.</title>
        <authorList>
            <person name="Goeker M."/>
        </authorList>
    </citation>
    <scope>NUCLEOTIDE SEQUENCE [LARGE SCALE GENOMIC DNA]</scope>
    <source>
        <strain evidence="2 3">DSM 43850</strain>
    </source>
</reference>
<dbReference type="RefSeq" id="WP_025358086.1">
    <property type="nucleotide sequence ID" value="NZ_BAAABQ010000007.1"/>
</dbReference>
<protein>
    <submittedName>
        <fullName evidence="2">Uncharacterized protein</fullName>
    </submittedName>
</protein>
<proteinExistence type="predicted"/>
<keyword evidence="3" id="KW-1185">Reference proteome</keyword>
<gene>
    <name evidence="2" type="ORF">BC739_001495</name>
</gene>
<feature type="transmembrane region" description="Helical" evidence="1">
    <location>
        <begin position="105"/>
        <end position="126"/>
    </location>
</feature>
<feature type="transmembrane region" description="Helical" evidence="1">
    <location>
        <begin position="12"/>
        <end position="32"/>
    </location>
</feature>
<sequence>MKVYAERPTRFALQLASDLFAVALMITAGWLASDLYDEVMRLRAPGDGLVNAGTRIKGTFDSAANSALDVPLIGHSLARALDKGSDAGATLIAAGREQIAGIAELASWLTFGLIALPLLLLLLTWLPLRVRYLRRASAAARLRALGEPGLDLLALRALVNRPIAKPYATEGWRERDREVIAELATLELRRHGLRPRPVPPPSEY</sequence>
<evidence type="ECO:0000313" key="3">
    <source>
        <dbReference type="Proteomes" id="UP000517916"/>
    </source>
</evidence>
<evidence type="ECO:0000256" key="1">
    <source>
        <dbReference type="SAM" id="Phobius"/>
    </source>
</evidence>
<comment type="caution">
    <text evidence="2">The sequence shown here is derived from an EMBL/GenBank/DDBJ whole genome shotgun (WGS) entry which is preliminary data.</text>
</comment>
<dbReference type="Proteomes" id="UP000517916">
    <property type="component" value="Unassembled WGS sequence"/>
</dbReference>
<dbReference type="EMBL" id="JACJID010000001">
    <property type="protein sequence ID" value="MBA8924298.1"/>
    <property type="molecule type" value="Genomic_DNA"/>
</dbReference>